<evidence type="ECO:0000313" key="2">
    <source>
        <dbReference type="Proteomes" id="UP000655287"/>
    </source>
</evidence>
<dbReference type="AlphaFoldDB" id="A0A919V396"/>
<reference evidence="1" key="1">
    <citation type="submission" date="2021-01" db="EMBL/GenBank/DDBJ databases">
        <title>Whole genome shotgun sequence of Sphaerisporangium rufum NBRC 109079.</title>
        <authorList>
            <person name="Komaki H."/>
            <person name="Tamura T."/>
        </authorList>
    </citation>
    <scope>NUCLEOTIDE SEQUENCE</scope>
    <source>
        <strain evidence="1">NBRC 109079</strain>
    </source>
</reference>
<sequence length="413" mass="42706">MGYVPRTGWQDTYDLDMSRRLPPGVTPLCVLVTGVLAGGLLHGGSAHAHADPSRPSAAERGPATLVQESATARLRADGSLSDVAGLSKSNVWAVGQEDVWEAWQNRGVITHWNGSAWTELGIRNDASGAGHLRSVAIASPREIWAVGDAHDGLPYVVRGDGSVFDRISVPEFGSGDWLGGVAAAPGRTVAVGARRGKPLIATVTAKGWTVTAGKTAGTLYGVTPAGKGDSWAVGDGDGEPLIMKVSGGTAKPVKIPDIPGGFLRDVTAEGAKKAVAVGGVYHDDGGIAPLVLSWNGRRWSRARLPDRPAELYGVTGDGKGHFWASGHDPGTPGQAFLLRGGAAGWKAVRGKAAGGSRTVRLLAVTHVGDLTMAVGHVVDARDRYTDVVERFQPGATRAAATGRTGRDTGPAAR</sequence>
<protein>
    <submittedName>
        <fullName evidence="1">Uncharacterized protein</fullName>
    </submittedName>
</protein>
<proteinExistence type="predicted"/>
<evidence type="ECO:0000313" key="1">
    <source>
        <dbReference type="EMBL" id="GII76080.1"/>
    </source>
</evidence>
<keyword evidence="2" id="KW-1185">Reference proteome</keyword>
<name>A0A919V396_9ACTN</name>
<comment type="caution">
    <text evidence="1">The sequence shown here is derived from an EMBL/GenBank/DDBJ whole genome shotgun (WGS) entry which is preliminary data.</text>
</comment>
<dbReference type="EMBL" id="BOOU01000013">
    <property type="protein sequence ID" value="GII76080.1"/>
    <property type="molecule type" value="Genomic_DNA"/>
</dbReference>
<dbReference type="Proteomes" id="UP000655287">
    <property type="component" value="Unassembled WGS sequence"/>
</dbReference>
<gene>
    <name evidence="1" type="ORF">Sru01_10620</name>
</gene>
<accession>A0A919V396</accession>
<organism evidence="1 2">
    <name type="scientific">Sphaerisporangium rufum</name>
    <dbReference type="NCBI Taxonomy" id="1381558"/>
    <lineage>
        <taxon>Bacteria</taxon>
        <taxon>Bacillati</taxon>
        <taxon>Actinomycetota</taxon>
        <taxon>Actinomycetes</taxon>
        <taxon>Streptosporangiales</taxon>
        <taxon>Streptosporangiaceae</taxon>
        <taxon>Sphaerisporangium</taxon>
    </lineage>
</organism>